<dbReference type="RefSeq" id="XP_068347156.1">
    <property type="nucleotide sequence ID" value="XM_068512855.1"/>
</dbReference>
<reference evidence="1" key="1">
    <citation type="submission" date="2016-10" db="EMBL/GenBank/DDBJ databases">
        <authorList>
            <person name="Benchimol M."/>
            <person name="Almeida L.G."/>
            <person name="Vasconcelos A.T."/>
            <person name="Perreira-Neves A."/>
            <person name="Rosa I.A."/>
            <person name="Tasca T."/>
            <person name="Bogo M.R."/>
            <person name="de Souza W."/>
        </authorList>
    </citation>
    <scope>NUCLEOTIDE SEQUENCE [LARGE SCALE GENOMIC DNA]</scope>
    <source>
        <strain evidence="1">K</strain>
    </source>
</reference>
<dbReference type="AlphaFoldDB" id="A0A1J4J8K6"/>
<keyword evidence="2" id="KW-1185">Reference proteome</keyword>
<dbReference type="VEuPathDB" id="TrichDB:TRFO_39812"/>
<organism evidence="1 2">
    <name type="scientific">Tritrichomonas foetus</name>
    <dbReference type="NCBI Taxonomy" id="1144522"/>
    <lineage>
        <taxon>Eukaryota</taxon>
        <taxon>Metamonada</taxon>
        <taxon>Parabasalia</taxon>
        <taxon>Tritrichomonadida</taxon>
        <taxon>Tritrichomonadidae</taxon>
        <taxon>Tritrichomonas</taxon>
    </lineage>
</organism>
<evidence type="ECO:0000313" key="2">
    <source>
        <dbReference type="Proteomes" id="UP000179807"/>
    </source>
</evidence>
<dbReference type="GeneID" id="94847559"/>
<dbReference type="Proteomes" id="UP000179807">
    <property type="component" value="Unassembled WGS sequence"/>
</dbReference>
<comment type="caution">
    <text evidence="1">The sequence shown here is derived from an EMBL/GenBank/DDBJ whole genome shotgun (WGS) entry which is preliminary data.</text>
</comment>
<name>A0A1J4J8K6_9EUKA</name>
<protein>
    <submittedName>
        <fullName evidence="1">Uncharacterized protein</fullName>
    </submittedName>
</protein>
<accession>A0A1J4J8K6</accession>
<dbReference type="EMBL" id="MLAK01001357">
    <property type="protein sequence ID" value="OHS94019.1"/>
    <property type="molecule type" value="Genomic_DNA"/>
</dbReference>
<sequence length="86" mass="10383">MPKSEKEKKQKELTKLFDDYLATFPKQQVQQQETAHLEREQAKLRPRAAKKLRYMINQYATKIHPEYQNFQKAISGQIREENQVYQ</sequence>
<gene>
    <name evidence="1" type="ORF">TRFO_39812</name>
</gene>
<evidence type="ECO:0000313" key="1">
    <source>
        <dbReference type="EMBL" id="OHS94019.1"/>
    </source>
</evidence>
<proteinExistence type="predicted"/>